<gene>
    <name evidence="1" type="ORF">RDB_LOCUS92992</name>
</gene>
<evidence type="ECO:0000313" key="2">
    <source>
        <dbReference type="Proteomes" id="UP000663827"/>
    </source>
</evidence>
<comment type="caution">
    <text evidence="1">The sequence shown here is derived from an EMBL/GenBank/DDBJ whole genome shotgun (WGS) entry which is preliminary data.</text>
</comment>
<dbReference type="AlphaFoldDB" id="A0A8H3DYX4"/>
<accession>A0A8H3DYX4</accession>
<dbReference type="Proteomes" id="UP000663827">
    <property type="component" value="Unassembled WGS sequence"/>
</dbReference>
<organism evidence="1 2">
    <name type="scientific">Rhizoctonia solani</name>
    <dbReference type="NCBI Taxonomy" id="456999"/>
    <lineage>
        <taxon>Eukaryota</taxon>
        <taxon>Fungi</taxon>
        <taxon>Dikarya</taxon>
        <taxon>Basidiomycota</taxon>
        <taxon>Agaricomycotina</taxon>
        <taxon>Agaricomycetes</taxon>
        <taxon>Cantharellales</taxon>
        <taxon>Ceratobasidiaceae</taxon>
        <taxon>Rhizoctonia</taxon>
    </lineage>
</organism>
<proteinExistence type="predicted"/>
<sequence>MTIRSQPAQDNEIQDKVTANALDWMIVNCETPRSVDITLQSLAAADEKLPIKDLEKHHAWVMIRQRLKRMNMDKRSEQNQKAVDLYARAVQFYLDTKSKTDMLHYESIGFLPEKERQVVRIRATIRSLIDELLLHVNHEDVTQVLNRCSSIGRSLLSQAGQLVRGDNSGSDGHGPGAAIEPVGLAEDLVNRLEKYLKGEVAFDSDLYRTLSASFAFVLWCNAAQDPTAQSINIGYVRRLIRARSLGSEKTASEFEQTIAPSLALGTLWLLLSSRHSDEHLDDELLPEPLEYFWATLMTVAYSDSSALKDLDVTYLAHGMLYLLANPGEYNLSVEDCVTIESVLDQTVYSLSGKFPVKIQSVCHARYIYCLNRNIAIIDDKSAFASQVFRAVHNLRYYSPWDDYYILPSSGAYVLLLNQLCKNSNNDFYTYRILAYSPIPKISPQLVQEISLSDLITHLSAAVDSEDQDIQLFATAQLWVFFNMSMCDADRTSHTLSALETELLKHPGLDNNLERQEAVADELETKLMGIDEVSYLLEDYIYRIREVIMQRRSTPLPRSIDSKLKLIPERLRGIKSFVNFETERSVAYPDLVFDSEGRPSRVSPPPEE</sequence>
<evidence type="ECO:0000313" key="1">
    <source>
        <dbReference type="EMBL" id="CAE7155001.1"/>
    </source>
</evidence>
<protein>
    <submittedName>
        <fullName evidence="1">Uncharacterized protein</fullName>
    </submittedName>
</protein>
<reference evidence="1" key="1">
    <citation type="submission" date="2021-01" db="EMBL/GenBank/DDBJ databases">
        <authorList>
            <person name="Kaushik A."/>
        </authorList>
    </citation>
    <scope>NUCLEOTIDE SEQUENCE</scope>
    <source>
        <strain evidence="1">AG5</strain>
    </source>
</reference>
<name>A0A8H3DYX4_9AGAM</name>
<dbReference type="EMBL" id="CAJNJQ010001927">
    <property type="protein sequence ID" value="CAE7155001.1"/>
    <property type="molecule type" value="Genomic_DNA"/>
</dbReference>